<feature type="region of interest" description="Disordered" evidence="1">
    <location>
        <begin position="1"/>
        <end position="20"/>
    </location>
</feature>
<dbReference type="Proteomes" id="UP000020825">
    <property type="component" value="Unassembled WGS sequence"/>
</dbReference>
<gene>
    <name evidence="2" type="ORF">I550_0049</name>
</gene>
<protein>
    <submittedName>
        <fullName evidence="2">Uncharacterized protein</fullName>
    </submittedName>
</protein>
<dbReference type="AlphaFoldDB" id="X8CN92"/>
<reference evidence="2 3" key="1">
    <citation type="submission" date="2013-12" db="EMBL/GenBank/DDBJ databases">
        <authorList>
            <person name="Zelazny A."/>
            <person name="Olivier K."/>
            <person name="Holland S."/>
            <person name="Lenaerts A."/>
            <person name="Ordway D."/>
            <person name="DeGroote M.A."/>
            <person name="Parker T."/>
            <person name="Sizemore C."/>
            <person name="Tallon L.J."/>
            <person name="Sadzewicz L.K."/>
            <person name="Sengamalay N."/>
            <person name="Fraser C.M."/>
            <person name="Hine E."/>
            <person name="Shefchek K.A."/>
            <person name="Das S.P."/>
            <person name="Tettelin H."/>
        </authorList>
    </citation>
    <scope>NUCLEOTIDE SEQUENCE [LARGE SCALE GENOMIC DNA]</scope>
    <source>
        <strain evidence="2 3">1956</strain>
    </source>
</reference>
<dbReference type="EMBL" id="JAOG01000001">
    <property type="protein sequence ID" value="EUA56933.1"/>
    <property type="molecule type" value="Genomic_DNA"/>
</dbReference>
<organism evidence="2 3">
    <name type="scientific">Mycobacterium intracellulare 1956</name>
    <dbReference type="NCBI Taxonomy" id="1299331"/>
    <lineage>
        <taxon>Bacteria</taxon>
        <taxon>Bacillati</taxon>
        <taxon>Actinomycetota</taxon>
        <taxon>Actinomycetes</taxon>
        <taxon>Mycobacteriales</taxon>
        <taxon>Mycobacteriaceae</taxon>
        <taxon>Mycobacterium</taxon>
        <taxon>Mycobacterium avium complex (MAC)</taxon>
    </lineage>
</organism>
<evidence type="ECO:0000313" key="2">
    <source>
        <dbReference type="EMBL" id="EUA56933.1"/>
    </source>
</evidence>
<evidence type="ECO:0000313" key="3">
    <source>
        <dbReference type="Proteomes" id="UP000020825"/>
    </source>
</evidence>
<accession>X8CN92</accession>
<evidence type="ECO:0000256" key="1">
    <source>
        <dbReference type="SAM" id="MobiDB-lite"/>
    </source>
</evidence>
<sequence>MKSLGTNGLHRSLGPAPVTLSMTDTSATRWRAHPSGRAHALREFLAELVRVRGKLIA</sequence>
<name>X8CN92_MYCIT</name>
<proteinExistence type="predicted"/>
<comment type="caution">
    <text evidence="2">The sequence shown here is derived from an EMBL/GenBank/DDBJ whole genome shotgun (WGS) entry which is preliminary data.</text>
</comment>